<dbReference type="EMBL" id="PNHP01000006">
    <property type="protein sequence ID" value="PMC80955.1"/>
    <property type="molecule type" value="Genomic_DNA"/>
</dbReference>
<dbReference type="Pfam" id="PF01225">
    <property type="entry name" value="Mur_ligase"/>
    <property type="match status" value="1"/>
</dbReference>
<evidence type="ECO:0000256" key="6">
    <source>
        <dbReference type="ARBA" id="ARBA00022960"/>
    </source>
</evidence>
<dbReference type="GO" id="GO:0008766">
    <property type="term" value="F:UDP-N-acetylmuramoylalanyl-D-glutamyl-2,6-diaminopimelate-D-alanyl-D-alanine ligase activity"/>
    <property type="evidence" value="ECO:0007669"/>
    <property type="project" value="RHEA"/>
</dbReference>
<keyword evidence="1 10" id="KW-0963">Cytoplasm</keyword>
<dbReference type="NCBIfam" id="TIGR01143">
    <property type="entry name" value="murF"/>
    <property type="match status" value="1"/>
</dbReference>
<evidence type="ECO:0000256" key="5">
    <source>
        <dbReference type="ARBA" id="ARBA00022840"/>
    </source>
</evidence>
<evidence type="ECO:0000256" key="10">
    <source>
        <dbReference type="HAMAP-Rule" id="MF_02019"/>
    </source>
</evidence>
<keyword evidence="7 10" id="KW-0573">Peptidoglycan synthesis</keyword>
<dbReference type="InterPro" id="IPR036615">
    <property type="entry name" value="Mur_ligase_C_dom_sf"/>
</dbReference>
<dbReference type="InterPro" id="IPR005863">
    <property type="entry name" value="UDP-N-AcMur_synth"/>
</dbReference>
<keyword evidence="3 10" id="KW-0132">Cell division</keyword>
<evidence type="ECO:0000256" key="9">
    <source>
        <dbReference type="ARBA" id="ARBA00023316"/>
    </source>
</evidence>
<dbReference type="InterPro" id="IPR000713">
    <property type="entry name" value="Mur_ligase_N"/>
</dbReference>
<dbReference type="UniPathway" id="UPA00219"/>
<evidence type="ECO:0000256" key="2">
    <source>
        <dbReference type="ARBA" id="ARBA00022598"/>
    </source>
</evidence>
<proteinExistence type="inferred from homology"/>
<evidence type="ECO:0000256" key="1">
    <source>
        <dbReference type="ARBA" id="ARBA00022490"/>
    </source>
</evidence>
<dbReference type="GO" id="GO:0005524">
    <property type="term" value="F:ATP binding"/>
    <property type="evidence" value="ECO:0007669"/>
    <property type="project" value="UniProtKB-UniRule"/>
</dbReference>
<dbReference type="Proteomes" id="UP000235658">
    <property type="component" value="Unassembled WGS sequence"/>
</dbReference>
<accession>A0A2N6UHD7</accession>
<gene>
    <name evidence="10" type="primary">murF</name>
    <name evidence="15" type="ORF">CJ192_08260</name>
</gene>
<keyword evidence="4 10" id="KW-0547">Nucleotide-binding</keyword>
<feature type="domain" description="Mur ligase C-terminal" evidence="13">
    <location>
        <begin position="319"/>
        <end position="443"/>
    </location>
</feature>
<feature type="domain" description="Mur ligase central" evidence="14">
    <location>
        <begin position="112"/>
        <end position="294"/>
    </location>
</feature>
<dbReference type="Pfam" id="PF08245">
    <property type="entry name" value="Mur_ligase_M"/>
    <property type="match status" value="1"/>
</dbReference>
<keyword evidence="5 10" id="KW-0067">ATP-binding</keyword>
<evidence type="ECO:0000313" key="16">
    <source>
        <dbReference type="Proteomes" id="UP000235658"/>
    </source>
</evidence>
<feature type="binding site" evidence="10">
    <location>
        <begin position="114"/>
        <end position="120"/>
    </location>
    <ligand>
        <name>ATP</name>
        <dbReference type="ChEBI" id="CHEBI:30616"/>
    </ligand>
</feature>
<dbReference type="HAMAP" id="MF_02019">
    <property type="entry name" value="MurF"/>
    <property type="match status" value="1"/>
</dbReference>
<dbReference type="Pfam" id="PF02875">
    <property type="entry name" value="Mur_ligase_C"/>
    <property type="match status" value="1"/>
</dbReference>
<evidence type="ECO:0000256" key="8">
    <source>
        <dbReference type="ARBA" id="ARBA00023306"/>
    </source>
</evidence>
<dbReference type="GO" id="GO:0071555">
    <property type="term" value="P:cell wall organization"/>
    <property type="evidence" value="ECO:0007669"/>
    <property type="project" value="UniProtKB-KW"/>
</dbReference>
<sequence>MIERSLDQISKMLGGEISDPEYGHVKIKGVSIDSRTIKKDMLYIPIVGEKFDGRIFIEECQNAGSPAFLIDKNFKIPKSINIPYIIVDDTQKALRDLARAYRKELDIKIIAITGSNGKTTSKNIIHSVLSEKYKVEKTHGNLNNEIGVPLTILDFSEDTDIGVVEMGTDDFGEISVLTNIARPDMAMITNIGDAHLLKLKTREGIAKAKLEILEGLKDDGIFLYNGDDEILKKVLPSYEIKQKTISFGMGDKVDFKVEAKEYTSTSTNFSYKDENYSVPLLGSHQVYNGALAVLIGKLFDLSYDQIKVGLSKSSNNANRNELIERDGFDILDDAYKSNPQSLKQGLELAGFLDGYLNKIVVLGDMLELGDDELNLHYKSGLDIDPKKINYCLFFGPLCKEMYRASLENFPQDRSFYFENKNDLIDKLKLLITKSTLVFVKGSRGLHMEEVIEAIYDFRV</sequence>
<dbReference type="SUPFAM" id="SSF53623">
    <property type="entry name" value="MurD-like peptide ligases, catalytic domain"/>
    <property type="match status" value="1"/>
</dbReference>
<evidence type="ECO:0000256" key="11">
    <source>
        <dbReference type="RuleBase" id="RU004136"/>
    </source>
</evidence>
<dbReference type="Gene3D" id="3.40.1190.10">
    <property type="entry name" value="Mur-like, catalytic domain"/>
    <property type="match status" value="1"/>
</dbReference>
<dbReference type="GO" id="GO:0051301">
    <property type="term" value="P:cell division"/>
    <property type="evidence" value="ECO:0007669"/>
    <property type="project" value="UniProtKB-KW"/>
</dbReference>
<keyword evidence="6 10" id="KW-0133">Cell shape</keyword>
<dbReference type="PANTHER" id="PTHR43024">
    <property type="entry name" value="UDP-N-ACETYLMURAMOYL-TRIPEPTIDE--D-ALANYL-D-ALANINE LIGASE"/>
    <property type="match status" value="1"/>
</dbReference>
<dbReference type="AlphaFoldDB" id="A0A2N6UHD7"/>
<comment type="similarity">
    <text evidence="10">Belongs to the MurCDEF family. MurF subfamily.</text>
</comment>
<keyword evidence="2 10" id="KW-0436">Ligase</keyword>
<comment type="function">
    <text evidence="10 11">Involved in cell wall formation. Catalyzes the final step in the synthesis of UDP-N-acetylmuramoyl-pentapeptide, the precursor of murein.</text>
</comment>
<dbReference type="InterPro" id="IPR036565">
    <property type="entry name" value="Mur-like_cat_sf"/>
</dbReference>
<organism evidence="15 16">
    <name type="scientific">Anaerococcus hydrogenalis</name>
    <dbReference type="NCBI Taxonomy" id="33029"/>
    <lineage>
        <taxon>Bacteria</taxon>
        <taxon>Bacillati</taxon>
        <taxon>Bacillota</taxon>
        <taxon>Tissierellia</taxon>
        <taxon>Tissierellales</taxon>
        <taxon>Peptoniphilaceae</taxon>
        <taxon>Anaerococcus</taxon>
    </lineage>
</organism>
<name>A0A2N6UHD7_9FIRM</name>
<dbReference type="InterPro" id="IPR013221">
    <property type="entry name" value="Mur_ligase_cen"/>
</dbReference>
<comment type="pathway">
    <text evidence="10 11">Cell wall biogenesis; peptidoglycan biosynthesis.</text>
</comment>
<evidence type="ECO:0000259" key="13">
    <source>
        <dbReference type="Pfam" id="PF02875"/>
    </source>
</evidence>
<dbReference type="GO" id="GO:0047480">
    <property type="term" value="F:UDP-N-acetylmuramoyl-tripeptide-D-alanyl-D-alanine ligase activity"/>
    <property type="evidence" value="ECO:0007669"/>
    <property type="project" value="UniProtKB-UniRule"/>
</dbReference>
<evidence type="ECO:0000256" key="4">
    <source>
        <dbReference type="ARBA" id="ARBA00022741"/>
    </source>
</evidence>
<dbReference type="GeneID" id="84579175"/>
<dbReference type="GO" id="GO:0005737">
    <property type="term" value="C:cytoplasm"/>
    <property type="evidence" value="ECO:0007669"/>
    <property type="project" value="UniProtKB-SubCell"/>
</dbReference>
<dbReference type="EC" id="6.3.2.10" evidence="10 11"/>
<evidence type="ECO:0000256" key="7">
    <source>
        <dbReference type="ARBA" id="ARBA00022984"/>
    </source>
</evidence>
<dbReference type="Gene3D" id="3.40.1390.10">
    <property type="entry name" value="MurE/MurF, N-terminal domain"/>
    <property type="match status" value="1"/>
</dbReference>
<comment type="caution">
    <text evidence="15">The sequence shown here is derived from an EMBL/GenBank/DDBJ whole genome shotgun (WGS) entry which is preliminary data.</text>
</comment>
<dbReference type="InterPro" id="IPR004101">
    <property type="entry name" value="Mur_ligase_C"/>
</dbReference>
<dbReference type="InterPro" id="IPR035911">
    <property type="entry name" value="MurE/MurF_N"/>
</dbReference>
<keyword evidence="9 10" id="KW-0961">Cell wall biogenesis/degradation</keyword>
<dbReference type="GO" id="GO:0009252">
    <property type="term" value="P:peptidoglycan biosynthetic process"/>
    <property type="evidence" value="ECO:0007669"/>
    <property type="project" value="UniProtKB-UniRule"/>
</dbReference>
<protein>
    <recommendedName>
        <fullName evidence="10 11">UDP-N-acetylmuramoyl-tripeptide--D-alanyl-D-alanine ligase</fullName>
        <ecNumber evidence="10 11">6.3.2.10</ecNumber>
    </recommendedName>
    <alternativeName>
        <fullName evidence="10">D-alanyl-D-alanine-adding enzyme</fullName>
    </alternativeName>
</protein>
<dbReference type="SUPFAM" id="SSF53244">
    <property type="entry name" value="MurD-like peptide ligases, peptide-binding domain"/>
    <property type="match status" value="1"/>
</dbReference>
<dbReference type="Gene3D" id="3.90.190.20">
    <property type="entry name" value="Mur ligase, C-terminal domain"/>
    <property type="match status" value="1"/>
</dbReference>
<comment type="subcellular location">
    <subcellularLocation>
        <location evidence="10 11">Cytoplasm</location>
    </subcellularLocation>
</comment>
<reference evidence="15 16" key="1">
    <citation type="submission" date="2017-09" db="EMBL/GenBank/DDBJ databases">
        <title>Bacterial strain isolated from the female urinary microbiota.</title>
        <authorList>
            <person name="Thomas-White K."/>
            <person name="Kumar N."/>
            <person name="Forster S."/>
            <person name="Putonti C."/>
            <person name="Lawley T."/>
            <person name="Wolfe A.J."/>
        </authorList>
    </citation>
    <scope>NUCLEOTIDE SEQUENCE [LARGE SCALE GENOMIC DNA]</scope>
    <source>
        <strain evidence="15 16">UMB0204</strain>
    </source>
</reference>
<dbReference type="InterPro" id="IPR051046">
    <property type="entry name" value="MurCDEF_CellWall_CoF430Synth"/>
</dbReference>
<evidence type="ECO:0000259" key="14">
    <source>
        <dbReference type="Pfam" id="PF08245"/>
    </source>
</evidence>
<dbReference type="PANTHER" id="PTHR43024:SF1">
    <property type="entry name" value="UDP-N-ACETYLMURAMOYL-TRIPEPTIDE--D-ALANYL-D-ALANINE LIGASE"/>
    <property type="match status" value="1"/>
</dbReference>
<dbReference type="RefSeq" id="WP_004818581.1">
    <property type="nucleotide sequence ID" value="NZ_JAHAHW010000007.1"/>
</dbReference>
<keyword evidence="8 10" id="KW-0131">Cell cycle</keyword>
<feature type="domain" description="Mur ligase N-terminal catalytic" evidence="12">
    <location>
        <begin position="26"/>
        <end position="102"/>
    </location>
</feature>
<dbReference type="SUPFAM" id="SSF63418">
    <property type="entry name" value="MurE/MurF N-terminal domain"/>
    <property type="match status" value="1"/>
</dbReference>
<evidence type="ECO:0000313" key="15">
    <source>
        <dbReference type="EMBL" id="PMC80955.1"/>
    </source>
</evidence>
<comment type="catalytic activity">
    <reaction evidence="10 11">
        <text>D-alanyl-D-alanine + UDP-N-acetyl-alpha-D-muramoyl-L-alanyl-gamma-D-glutamyl-meso-2,6-diaminopimelate + ATP = UDP-N-acetyl-alpha-D-muramoyl-L-alanyl-gamma-D-glutamyl-meso-2,6-diaminopimeloyl-D-alanyl-D-alanine + ADP + phosphate + H(+)</text>
        <dbReference type="Rhea" id="RHEA:28374"/>
        <dbReference type="ChEBI" id="CHEBI:15378"/>
        <dbReference type="ChEBI" id="CHEBI:30616"/>
        <dbReference type="ChEBI" id="CHEBI:43474"/>
        <dbReference type="ChEBI" id="CHEBI:57822"/>
        <dbReference type="ChEBI" id="CHEBI:61386"/>
        <dbReference type="ChEBI" id="CHEBI:83905"/>
        <dbReference type="ChEBI" id="CHEBI:456216"/>
        <dbReference type="EC" id="6.3.2.10"/>
    </reaction>
</comment>
<evidence type="ECO:0000256" key="3">
    <source>
        <dbReference type="ARBA" id="ARBA00022618"/>
    </source>
</evidence>
<dbReference type="GO" id="GO:0008360">
    <property type="term" value="P:regulation of cell shape"/>
    <property type="evidence" value="ECO:0007669"/>
    <property type="project" value="UniProtKB-KW"/>
</dbReference>
<evidence type="ECO:0000259" key="12">
    <source>
        <dbReference type="Pfam" id="PF01225"/>
    </source>
</evidence>